<dbReference type="SMART" id="SM00482">
    <property type="entry name" value="POLAc"/>
    <property type="match status" value="1"/>
</dbReference>
<dbReference type="Pfam" id="PF00476">
    <property type="entry name" value="DNA_pol_A"/>
    <property type="match status" value="1"/>
</dbReference>
<dbReference type="InterPro" id="IPR002562">
    <property type="entry name" value="3'-5'_exonuclease_dom"/>
</dbReference>
<comment type="caution">
    <text evidence="8">The sequence shown here is derived from an EMBL/GenBank/DDBJ whole genome shotgun (WGS) entry which is preliminary data.</text>
</comment>
<reference evidence="8 9" key="1">
    <citation type="submission" date="2020-03" db="EMBL/GenBank/DDBJ databases">
        <title>Soil Listeria distribution.</title>
        <authorList>
            <person name="Liao J."/>
            <person name="Wiedmann M."/>
        </authorList>
    </citation>
    <scope>NUCLEOTIDE SEQUENCE [LARGE SCALE GENOMIC DNA]</scope>
    <source>
        <strain evidence="8 9">FSL L7-0245</strain>
    </source>
</reference>
<feature type="domain" description="DNA-directed DNA polymerase family A palm" evidence="7">
    <location>
        <begin position="456"/>
        <end position="669"/>
    </location>
</feature>
<accession>A0A7X0YYX1</accession>
<evidence type="ECO:0000256" key="4">
    <source>
        <dbReference type="ARBA" id="ARBA00022705"/>
    </source>
</evidence>
<dbReference type="Pfam" id="PF01612">
    <property type="entry name" value="DNA_pol_A_exo1"/>
    <property type="match status" value="1"/>
</dbReference>
<dbReference type="InterPro" id="IPR012337">
    <property type="entry name" value="RNaseH-like_sf"/>
</dbReference>
<dbReference type="Gene3D" id="1.10.150.20">
    <property type="entry name" value="5' to 3' exonuclease, C-terminal subdomain"/>
    <property type="match status" value="1"/>
</dbReference>
<dbReference type="Gene3D" id="1.20.1060.10">
    <property type="entry name" value="Taq DNA Polymerase, Chain T, domain 4"/>
    <property type="match status" value="1"/>
</dbReference>
<dbReference type="PANTHER" id="PTHR10133:SF27">
    <property type="entry name" value="DNA POLYMERASE NU"/>
    <property type="match status" value="1"/>
</dbReference>
<dbReference type="InterPro" id="IPR001098">
    <property type="entry name" value="DNA-dir_DNA_pol_A_palm_dom"/>
</dbReference>
<dbReference type="EMBL" id="JAARYH010000002">
    <property type="protein sequence ID" value="MBC2166150.1"/>
    <property type="molecule type" value="Genomic_DNA"/>
</dbReference>
<dbReference type="GO" id="GO:0003677">
    <property type="term" value="F:DNA binding"/>
    <property type="evidence" value="ECO:0007669"/>
    <property type="project" value="InterPro"/>
</dbReference>
<protein>
    <recommendedName>
        <fullName evidence="3">DNA polymerase I</fullName>
        <ecNumber evidence="2">2.7.7.7</ecNumber>
    </recommendedName>
</protein>
<dbReference type="GO" id="GO:0008408">
    <property type="term" value="F:3'-5' exonuclease activity"/>
    <property type="evidence" value="ECO:0007669"/>
    <property type="project" value="InterPro"/>
</dbReference>
<organism evidence="8 9">
    <name type="scientific">Listeria booriae</name>
    <dbReference type="NCBI Taxonomy" id="1552123"/>
    <lineage>
        <taxon>Bacteria</taxon>
        <taxon>Bacillati</taxon>
        <taxon>Bacillota</taxon>
        <taxon>Bacilli</taxon>
        <taxon>Bacillales</taxon>
        <taxon>Listeriaceae</taxon>
        <taxon>Listeria</taxon>
    </lineage>
</organism>
<evidence type="ECO:0000256" key="1">
    <source>
        <dbReference type="ARBA" id="ARBA00007705"/>
    </source>
</evidence>
<keyword evidence="4" id="KW-0235">DNA replication</keyword>
<evidence type="ECO:0000256" key="2">
    <source>
        <dbReference type="ARBA" id="ARBA00012417"/>
    </source>
</evidence>
<dbReference type="GO" id="GO:0006302">
    <property type="term" value="P:double-strand break repair"/>
    <property type="evidence" value="ECO:0007669"/>
    <property type="project" value="TreeGrafter"/>
</dbReference>
<dbReference type="InterPro" id="IPR002298">
    <property type="entry name" value="DNA_polymerase_A"/>
</dbReference>
<evidence type="ECO:0000313" key="8">
    <source>
        <dbReference type="EMBL" id="MBC2166150.1"/>
    </source>
</evidence>
<evidence type="ECO:0000256" key="3">
    <source>
        <dbReference type="ARBA" id="ARBA00020311"/>
    </source>
</evidence>
<dbReference type="GO" id="GO:0006261">
    <property type="term" value="P:DNA-templated DNA replication"/>
    <property type="evidence" value="ECO:0007669"/>
    <property type="project" value="InterPro"/>
</dbReference>
<dbReference type="GO" id="GO:0003887">
    <property type="term" value="F:DNA-directed DNA polymerase activity"/>
    <property type="evidence" value="ECO:0007669"/>
    <property type="project" value="UniProtKB-EC"/>
</dbReference>
<dbReference type="EC" id="2.7.7.7" evidence="2"/>
<dbReference type="SUPFAM" id="SSF53098">
    <property type="entry name" value="Ribonuclease H-like"/>
    <property type="match status" value="1"/>
</dbReference>
<proteinExistence type="inferred from homology"/>
<dbReference type="SMART" id="SM00474">
    <property type="entry name" value="35EXOc"/>
    <property type="match status" value="1"/>
</dbReference>
<evidence type="ECO:0000259" key="7">
    <source>
        <dbReference type="SMART" id="SM00482"/>
    </source>
</evidence>
<dbReference type="Proteomes" id="UP000519573">
    <property type="component" value="Unassembled WGS sequence"/>
</dbReference>
<dbReference type="Gene3D" id="3.30.420.10">
    <property type="entry name" value="Ribonuclease H-like superfamily/Ribonuclease H"/>
    <property type="match status" value="1"/>
</dbReference>
<dbReference type="CDD" id="cd06139">
    <property type="entry name" value="DNA_polA_I_Ecoli_like_exo"/>
    <property type="match status" value="1"/>
</dbReference>
<dbReference type="InterPro" id="IPR043502">
    <property type="entry name" value="DNA/RNA_pol_sf"/>
</dbReference>
<name>A0A7X0YYX1_9LIST</name>
<comment type="similarity">
    <text evidence="1">Belongs to the DNA polymerase type-A family.</text>
</comment>
<dbReference type="AlphaFoldDB" id="A0A7X0YYX1"/>
<dbReference type="PRINTS" id="PR00868">
    <property type="entry name" value="DNAPOLI"/>
</dbReference>
<dbReference type="SUPFAM" id="SSF56672">
    <property type="entry name" value="DNA/RNA polymerases"/>
    <property type="match status" value="1"/>
</dbReference>
<dbReference type="InterPro" id="IPR036397">
    <property type="entry name" value="RNaseH_sf"/>
</dbReference>
<evidence type="ECO:0000313" key="9">
    <source>
        <dbReference type="Proteomes" id="UP000519573"/>
    </source>
</evidence>
<sequence>MAPKVKLTLNTEDATPLTNAVKRKKASNETLAEAWQRLASLKNNATDQRMLAEVKAAMEDGKIGREADAVAGNKRLSKAEVKRLWVQVKEIHKQEVLDDMVANMPNNYWLIQTVERLDEFLAILDDEDEAAFDVETTGTNVWQDYLVGHVLGAVKADIHAYIPVRHITEETQLDADYVKERLRPYYENPKLKKVAHNGKFDMHMLDREGILLRGLNWDTQEAMKLLNENEPRYALKKLVTKYLNIPSLTYGELFGKIGFQEVSSLIVAASYAIKDSDVTIKLKEFQLKHMKRFPEILEYYERVEVPFIETLFEMETTGYEIDLDFAERYAEDLCQKFEALRSDIFTVIGEVDLDSPAQLKATLNSCLGLKLESTDAKKALAPIANDYPVIADILAYKKQVKLYSTYFNVIPDLVDKATGKLHANFNGNGTKTGRLSSGKDEEATAKDGTVNLQNQPKPARIMYLAPKGYALVSGDWSQQEIRCLAYFTQEPVLLEAYRTGRDVYSSLAAETFNKTYEECGDGTTYRDAAKRVLLSIVYGTTKYGLSTQLKIDVSEAQILIDKVMSTMPNVVAFINENNRTVARKGYVSMDKNQRKRRLPAIKQNPSWSQRNRVYRQATNAIIQGSAAIQSKITMNALAQLCRTKRSEGKDWRIWCTIHDEAILQVPDNFTQDELIEFEDIMLNSYVFGNVPNKTDIAIMRRWGEGVTKEEWFKK</sequence>
<evidence type="ECO:0000259" key="6">
    <source>
        <dbReference type="SMART" id="SM00474"/>
    </source>
</evidence>
<dbReference type="PANTHER" id="PTHR10133">
    <property type="entry name" value="DNA POLYMERASE I"/>
    <property type="match status" value="1"/>
</dbReference>
<dbReference type="RefSeq" id="WP_185576006.1">
    <property type="nucleotide sequence ID" value="NZ_JAARYH010000002.1"/>
</dbReference>
<dbReference type="Gene3D" id="3.30.70.370">
    <property type="match status" value="1"/>
</dbReference>
<gene>
    <name evidence="8" type="ORF">HCB26_06165</name>
</gene>
<comment type="catalytic activity">
    <reaction evidence="5">
        <text>DNA(n) + a 2'-deoxyribonucleoside 5'-triphosphate = DNA(n+1) + diphosphate</text>
        <dbReference type="Rhea" id="RHEA:22508"/>
        <dbReference type="Rhea" id="RHEA-COMP:17339"/>
        <dbReference type="Rhea" id="RHEA-COMP:17340"/>
        <dbReference type="ChEBI" id="CHEBI:33019"/>
        <dbReference type="ChEBI" id="CHEBI:61560"/>
        <dbReference type="ChEBI" id="CHEBI:173112"/>
        <dbReference type="EC" id="2.7.7.7"/>
    </reaction>
</comment>
<feature type="domain" description="3'-5' exonuclease" evidence="6">
    <location>
        <begin position="108"/>
        <end position="291"/>
    </location>
</feature>
<evidence type="ECO:0000256" key="5">
    <source>
        <dbReference type="ARBA" id="ARBA00049244"/>
    </source>
</evidence>